<evidence type="ECO:0000313" key="1">
    <source>
        <dbReference type="EMBL" id="TRL39886.1"/>
    </source>
</evidence>
<dbReference type="Gene3D" id="3.30.530.20">
    <property type="match status" value="1"/>
</dbReference>
<gene>
    <name evidence="1" type="ORF">FNA46_08105</name>
</gene>
<reference evidence="1 2" key="1">
    <citation type="submission" date="2019-07" db="EMBL/GenBank/DDBJ databases">
        <title>Ln-dependent methylotrophs.</title>
        <authorList>
            <person name="Tani A."/>
        </authorList>
    </citation>
    <scope>NUCLEOTIDE SEQUENCE [LARGE SCALE GENOMIC DNA]</scope>
    <source>
        <strain evidence="1 2">SM12</strain>
    </source>
</reference>
<name>A0A549TD73_9HYPH</name>
<dbReference type="EMBL" id="VJMG01000017">
    <property type="protein sequence ID" value="TRL39886.1"/>
    <property type="molecule type" value="Genomic_DNA"/>
</dbReference>
<sequence>MSPMTAKLVHLSIDRDWRAVYDFARQPDNMAHWASGLGAGLTRDGEDWLADGGPLGQVRVTFSPANDFGVIDHVVHMPSGLKVHNAFRIVPNGDGAEAIFMVTRLPDQSEAQFEQDAAHVLRDLSTLKAIMEQEGRDAED</sequence>
<comment type="caution">
    <text evidence="1">The sequence shown here is derived from an EMBL/GenBank/DDBJ whole genome shotgun (WGS) entry which is preliminary data.</text>
</comment>
<evidence type="ECO:0000313" key="2">
    <source>
        <dbReference type="Proteomes" id="UP000316801"/>
    </source>
</evidence>
<dbReference type="AlphaFoldDB" id="A0A549TD73"/>
<proteinExistence type="predicted"/>
<keyword evidence="2" id="KW-1185">Reference proteome</keyword>
<dbReference type="RefSeq" id="WP_143124693.1">
    <property type="nucleotide sequence ID" value="NZ_VJMG01000017.1"/>
</dbReference>
<protein>
    <submittedName>
        <fullName evidence="1">SRPBCC family protein</fullName>
    </submittedName>
</protein>
<dbReference type="Proteomes" id="UP000316801">
    <property type="component" value="Unassembled WGS sequence"/>
</dbReference>
<organism evidence="1 2">
    <name type="scientific">Rhizobium straminoryzae</name>
    <dbReference type="NCBI Taxonomy" id="1387186"/>
    <lineage>
        <taxon>Bacteria</taxon>
        <taxon>Pseudomonadati</taxon>
        <taxon>Pseudomonadota</taxon>
        <taxon>Alphaproteobacteria</taxon>
        <taxon>Hyphomicrobiales</taxon>
        <taxon>Rhizobiaceae</taxon>
        <taxon>Rhizobium/Agrobacterium group</taxon>
        <taxon>Rhizobium</taxon>
    </lineage>
</organism>
<dbReference type="InterPro" id="IPR023393">
    <property type="entry name" value="START-like_dom_sf"/>
</dbReference>
<accession>A0A549TD73</accession>
<dbReference type="SUPFAM" id="SSF55961">
    <property type="entry name" value="Bet v1-like"/>
    <property type="match status" value="1"/>
</dbReference>